<dbReference type="EMBL" id="FOZG01000001">
    <property type="protein sequence ID" value="SFR79626.1"/>
    <property type="molecule type" value="Genomic_DNA"/>
</dbReference>
<dbReference type="RefSeq" id="WP_093309993.1">
    <property type="nucleotide sequence ID" value="NZ_FOZG01000001.1"/>
</dbReference>
<keyword evidence="1" id="KW-0175">Coiled coil</keyword>
<evidence type="ECO:0000313" key="3">
    <source>
        <dbReference type="Proteomes" id="UP000198824"/>
    </source>
</evidence>
<name>A0A1I6JKW2_9SPHN</name>
<gene>
    <name evidence="2" type="ORF">SAMN05192580_0424</name>
</gene>
<reference evidence="2 3" key="1">
    <citation type="submission" date="2016-10" db="EMBL/GenBank/DDBJ databases">
        <authorList>
            <person name="de Groot N.N."/>
        </authorList>
    </citation>
    <scope>NUCLEOTIDE SEQUENCE [LARGE SCALE GENOMIC DNA]</scope>
    <source>
        <strain evidence="2 3">S5-249</strain>
    </source>
</reference>
<evidence type="ECO:0008006" key="4">
    <source>
        <dbReference type="Google" id="ProtNLM"/>
    </source>
</evidence>
<dbReference type="Pfam" id="PF12616">
    <property type="entry name" value="DUF3775"/>
    <property type="match status" value="1"/>
</dbReference>
<proteinExistence type="predicted"/>
<sequence>MELTISLETVCRLIIRAREMEAQVPGLTADEEDDPNDADDEFASLDDEANEAVEEEIEALLEELADDQIAEVLALAMVGRGTYDASEWADALEAANDPDAEPAVEQLMEMPMLAGYLEAGLAAFDLSCAGIGQID</sequence>
<dbReference type="InterPro" id="IPR022254">
    <property type="entry name" value="DUF3775"/>
</dbReference>
<evidence type="ECO:0000313" key="2">
    <source>
        <dbReference type="EMBL" id="SFR79626.1"/>
    </source>
</evidence>
<accession>A0A1I6JKW2</accession>
<organism evidence="2 3">
    <name type="scientific">Sphingomonas jatrophae</name>
    <dbReference type="NCBI Taxonomy" id="1166337"/>
    <lineage>
        <taxon>Bacteria</taxon>
        <taxon>Pseudomonadati</taxon>
        <taxon>Pseudomonadota</taxon>
        <taxon>Alphaproteobacteria</taxon>
        <taxon>Sphingomonadales</taxon>
        <taxon>Sphingomonadaceae</taxon>
        <taxon>Sphingomonas</taxon>
    </lineage>
</organism>
<evidence type="ECO:0000256" key="1">
    <source>
        <dbReference type="SAM" id="Coils"/>
    </source>
</evidence>
<keyword evidence="3" id="KW-1185">Reference proteome</keyword>
<protein>
    <recommendedName>
        <fullName evidence="4">DUF3775 domain-containing protein</fullName>
    </recommendedName>
</protein>
<dbReference type="Proteomes" id="UP000198824">
    <property type="component" value="Unassembled WGS sequence"/>
</dbReference>
<dbReference type="OrthoDB" id="5641374at2"/>
<dbReference type="AlphaFoldDB" id="A0A1I6JKW2"/>
<feature type="coiled-coil region" evidence="1">
    <location>
        <begin position="43"/>
        <end position="70"/>
    </location>
</feature>